<feature type="domain" description="Ice-binding protein C-terminal" evidence="2">
    <location>
        <begin position="300"/>
        <end position="324"/>
    </location>
</feature>
<dbReference type="Pfam" id="PF07589">
    <property type="entry name" value="PEP-CTERM"/>
    <property type="match status" value="1"/>
</dbReference>
<evidence type="ECO:0000259" key="2">
    <source>
        <dbReference type="Pfam" id="PF07589"/>
    </source>
</evidence>
<protein>
    <submittedName>
        <fullName evidence="3">PEP-CTERM sorting domain-containing protein</fullName>
    </submittedName>
</protein>
<dbReference type="InterPro" id="IPR013424">
    <property type="entry name" value="Ice-binding_C"/>
</dbReference>
<comment type="caution">
    <text evidence="3">The sequence shown here is derived from an EMBL/GenBank/DDBJ whole genome shotgun (WGS) entry which is preliminary data.</text>
</comment>
<dbReference type="OrthoDB" id="8198236at2"/>
<dbReference type="Proteomes" id="UP000297729">
    <property type="component" value="Unassembled WGS sequence"/>
</dbReference>
<evidence type="ECO:0000313" key="4">
    <source>
        <dbReference type="Proteomes" id="UP000297729"/>
    </source>
</evidence>
<dbReference type="AlphaFoldDB" id="A0A4Y9SBV1"/>
<evidence type="ECO:0000256" key="1">
    <source>
        <dbReference type="SAM" id="SignalP"/>
    </source>
</evidence>
<feature type="chain" id="PRO_5021431835" evidence="1">
    <location>
        <begin position="19"/>
        <end position="328"/>
    </location>
</feature>
<dbReference type="RefSeq" id="WP_135203601.1">
    <property type="nucleotide sequence ID" value="NZ_SPVG01000212.1"/>
</dbReference>
<feature type="signal peptide" evidence="1">
    <location>
        <begin position="1"/>
        <end position="18"/>
    </location>
</feature>
<dbReference type="NCBIfam" id="TIGR02595">
    <property type="entry name" value="PEP_CTERM"/>
    <property type="match status" value="1"/>
</dbReference>
<evidence type="ECO:0000313" key="3">
    <source>
        <dbReference type="EMBL" id="TFW17124.1"/>
    </source>
</evidence>
<name>A0A4Y9SBV1_9BURK</name>
<gene>
    <name evidence="3" type="ORF">E4L98_21560</name>
</gene>
<accession>A0A4Y9SBV1</accession>
<proteinExistence type="predicted"/>
<dbReference type="EMBL" id="SPVG01000212">
    <property type="protein sequence ID" value="TFW17124.1"/>
    <property type="molecule type" value="Genomic_DNA"/>
</dbReference>
<sequence>MKIAAAIVALCVSLSAGAASLDTFVGALGGPGNSDINGGCTTFGPPTELRNLFPGAGFSVPLGGIAACDYFGGYRARSQAAGKLTDSYSLGPVAQDKNGNTFTGSANAIAGYGSLGASAHAVLGTGYSYNGLFESIGGARFTDTLTASSPLIASTSNGYVKYQFSVDGSLTSLGAPAAYKFGTARMELQVQQDNGPVYAPFGAIQYRGSDGTVLNGAPPPGWTTSTGSLSGSSTVYLELPMSWGTSWQLSVGLFSWAYGTADAQFLSTAKLTGIELFDANHNAVTDFTLTAASGTNYLAPVPEPASQFMLLAGLAAIYLLVRRKSVLR</sequence>
<keyword evidence="4" id="KW-1185">Reference proteome</keyword>
<reference evidence="3 4" key="1">
    <citation type="submission" date="2019-03" db="EMBL/GenBank/DDBJ databases">
        <title>Draft Genome Sequence of Duganella callidus sp. nov., a Novel Duganella Species Isolated from Cultivated Soil.</title>
        <authorList>
            <person name="Raths R."/>
            <person name="Peta V."/>
            <person name="Bucking H."/>
        </authorList>
    </citation>
    <scope>NUCLEOTIDE SEQUENCE [LARGE SCALE GENOMIC DNA]</scope>
    <source>
        <strain evidence="3 4">DN04</strain>
    </source>
</reference>
<organism evidence="3 4">
    <name type="scientific">Duganella callida</name>
    <dbReference type="NCBI Taxonomy" id="2561932"/>
    <lineage>
        <taxon>Bacteria</taxon>
        <taxon>Pseudomonadati</taxon>
        <taxon>Pseudomonadota</taxon>
        <taxon>Betaproteobacteria</taxon>
        <taxon>Burkholderiales</taxon>
        <taxon>Oxalobacteraceae</taxon>
        <taxon>Telluria group</taxon>
        <taxon>Duganella</taxon>
    </lineage>
</organism>
<keyword evidence="1" id="KW-0732">Signal</keyword>